<feature type="compositionally biased region" description="Low complexity" evidence="1">
    <location>
        <begin position="185"/>
        <end position="195"/>
    </location>
</feature>
<name>A0ABW2DR60_9BACT</name>
<feature type="compositionally biased region" description="Polar residues" evidence="1">
    <location>
        <begin position="7"/>
        <end position="22"/>
    </location>
</feature>
<evidence type="ECO:0000313" key="3">
    <source>
        <dbReference type="Proteomes" id="UP001596405"/>
    </source>
</evidence>
<evidence type="ECO:0000256" key="1">
    <source>
        <dbReference type="SAM" id="MobiDB-lite"/>
    </source>
</evidence>
<accession>A0ABW2DR60</accession>
<sequence length="361" mass="42816">MDKKSSTPENQLPQIKQKETSSLTQLQQQFNSRITEIDTLKAQIAERNTIVEEARARVQKEIHPLVQKLVQQRVRYVHMLDEAFDQDFLPKQEKMKLAHLIKDLAHALLKNNGIEELKTLHDKYVRISYKEETQQNSAQAREEAQQTLKKMLGIELGHDDMDSLEALQARLDKQMLEEQQKREQQQASRQKSKAQLAKEEKMKVELQSISKATRKLYTTLVKLLHPDKEQDPTARIWKEEAMKKVTIAYNQDDFYELLRLQMEFMHEQEQHLDQVPEEQLTYYIQLLKEQIRELQEEQSNFFFSPEGRLYNNFGGSPKQMEAKFRKAKNAIREEIQQLQYSITEFQDPKQLREYLKGLELQ</sequence>
<protein>
    <submittedName>
        <fullName evidence="2">J domain-containing protein</fullName>
    </submittedName>
</protein>
<gene>
    <name evidence="2" type="ORF">ACFQHR_15295</name>
</gene>
<keyword evidence="3" id="KW-1185">Reference proteome</keyword>
<evidence type="ECO:0000313" key="2">
    <source>
        <dbReference type="EMBL" id="MFC6999003.1"/>
    </source>
</evidence>
<feature type="region of interest" description="Disordered" evidence="1">
    <location>
        <begin position="1"/>
        <end position="22"/>
    </location>
</feature>
<dbReference type="EMBL" id="JBHSYQ010000008">
    <property type="protein sequence ID" value="MFC6999003.1"/>
    <property type="molecule type" value="Genomic_DNA"/>
</dbReference>
<proteinExistence type="predicted"/>
<dbReference type="RefSeq" id="WP_066624275.1">
    <property type="nucleotide sequence ID" value="NZ_JBHSYQ010000008.1"/>
</dbReference>
<reference evidence="3" key="1">
    <citation type="journal article" date="2019" name="Int. J. Syst. Evol. Microbiol.">
        <title>The Global Catalogue of Microorganisms (GCM) 10K type strain sequencing project: providing services to taxonomists for standard genome sequencing and annotation.</title>
        <authorList>
            <consortium name="The Broad Institute Genomics Platform"/>
            <consortium name="The Broad Institute Genome Sequencing Center for Infectious Disease"/>
            <person name="Wu L."/>
            <person name="Ma J."/>
        </authorList>
    </citation>
    <scope>NUCLEOTIDE SEQUENCE [LARGE SCALE GENOMIC DNA]</scope>
    <source>
        <strain evidence="3">CGMCC 4.7393</strain>
    </source>
</reference>
<organism evidence="2 3">
    <name type="scientific">Rufibacter roseus</name>
    <dbReference type="NCBI Taxonomy" id="1567108"/>
    <lineage>
        <taxon>Bacteria</taxon>
        <taxon>Pseudomonadati</taxon>
        <taxon>Bacteroidota</taxon>
        <taxon>Cytophagia</taxon>
        <taxon>Cytophagales</taxon>
        <taxon>Hymenobacteraceae</taxon>
        <taxon>Rufibacter</taxon>
    </lineage>
</organism>
<feature type="region of interest" description="Disordered" evidence="1">
    <location>
        <begin position="176"/>
        <end position="199"/>
    </location>
</feature>
<dbReference type="Proteomes" id="UP001596405">
    <property type="component" value="Unassembled WGS sequence"/>
</dbReference>
<comment type="caution">
    <text evidence="2">The sequence shown here is derived from an EMBL/GenBank/DDBJ whole genome shotgun (WGS) entry which is preliminary data.</text>
</comment>